<dbReference type="InterPro" id="IPR025565">
    <property type="entry name" value="DUF4328"/>
</dbReference>
<feature type="region of interest" description="Disordered" evidence="1">
    <location>
        <begin position="33"/>
        <end position="53"/>
    </location>
</feature>
<reference evidence="4" key="1">
    <citation type="submission" date="2023-07" db="EMBL/GenBank/DDBJ databases">
        <title>Degradation of tert-butanol by M. austroafricanum TBA100.</title>
        <authorList>
            <person name="Helbich S."/>
            <person name="Vainshtein Y."/>
        </authorList>
    </citation>
    <scope>NUCLEOTIDE SEQUENCE</scope>
    <source>
        <strain evidence="4">TBA100</strain>
    </source>
</reference>
<evidence type="ECO:0000256" key="2">
    <source>
        <dbReference type="SAM" id="Phobius"/>
    </source>
</evidence>
<feature type="transmembrane region" description="Helical" evidence="2">
    <location>
        <begin position="276"/>
        <end position="299"/>
    </location>
</feature>
<feature type="domain" description="DUF4328" evidence="3">
    <location>
        <begin position="148"/>
        <end position="300"/>
    </location>
</feature>
<comment type="caution">
    <text evidence="4">The sequence shown here is derived from an EMBL/GenBank/DDBJ whole genome shotgun (WGS) entry which is preliminary data.</text>
</comment>
<feature type="transmembrane region" description="Helical" evidence="2">
    <location>
        <begin position="154"/>
        <end position="185"/>
    </location>
</feature>
<feature type="transmembrane region" description="Helical" evidence="2">
    <location>
        <begin position="120"/>
        <end position="142"/>
    </location>
</feature>
<dbReference type="Pfam" id="PF14219">
    <property type="entry name" value="DUF4328"/>
    <property type="match status" value="1"/>
</dbReference>
<name>A0ABT8HFR5_MYCAO</name>
<protein>
    <submittedName>
        <fullName evidence="4">DUF4328 domain-containing protein</fullName>
    </submittedName>
</protein>
<evidence type="ECO:0000313" key="5">
    <source>
        <dbReference type="Proteomes" id="UP001172687"/>
    </source>
</evidence>
<dbReference type="RefSeq" id="WP_301161465.1">
    <property type="nucleotide sequence ID" value="NZ_JAUHTC010000054.1"/>
</dbReference>
<keyword evidence="2" id="KW-1133">Transmembrane helix</keyword>
<organism evidence="4 5">
    <name type="scientific">Mycolicibacterium austroafricanum</name>
    <name type="common">Mycobacterium austroafricanum</name>
    <dbReference type="NCBI Taxonomy" id="39687"/>
    <lineage>
        <taxon>Bacteria</taxon>
        <taxon>Bacillati</taxon>
        <taxon>Actinomycetota</taxon>
        <taxon>Actinomycetes</taxon>
        <taxon>Mycobacteriales</taxon>
        <taxon>Mycobacteriaceae</taxon>
        <taxon>Mycolicibacterium</taxon>
    </lineage>
</organism>
<feature type="transmembrane region" description="Helical" evidence="2">
    <location>
        <begin position="243"/>
        <end position="264"/>
    </location>
</feature>
<evidence type="ECO:0000256" key="1">
    <source>
        <dbReference type="SAM" id="MobiDB-lite"/>
    </source>
</evidence>
<keyword evidence="2" id="KW-0812">Transmembrane</keyword>
<feature type="region of interest" description="Disordered" evidence="1">
    <location>
        <begin position="319"/>
        <end position="339"/>
    </location>
</feature>
<gene>
    <name evidence="4" type="ORF">QYF68_16290</name>
</gene>
<keyword evidence="2" id="KW-0472">Membrane</keyword>
<sequence>MIQVCSQCGTRWNVRDRQRVWCPRCRGTLLAPSGHAAGHGWDPRQASPQDARRQGARLPSGYRWVAVRPGAPPRPPRRRRDLGPTPRYLSIPRWGLVERFDVPVEDAAQRKGPSVNAVQMTLVATMAVLGAAAFVHVVRYVLLIVNRSVLLNPWIAGAATWGGVAVSVVAVFLTVASLVVLTNWLIARRSAAFDHQGHRDPRSAWVLRLGCLTPFVNLFWAPVYVMELADAEGRQRWLHRPIVVWWLFWVASTTVSTFAFATSFTADAQGIADNTVTTIVAYLFAAAALLSALRVFLGFERQPAQRPSRRWVTVRVDAGESDDAEPARAVESNGENPAA</sequence>
<proteinExistence type="predicted"/>
<accession>A0ABT8HFR5</accession>
<dbReference type="EMBL" id="JAUHTC010000054">
    <property type="protein sequence ID" value="MDN4519365.1"/>
    <property type="molecule type" value="Genomic_DNA"/>
</dbReference>
<keyword evidence="5" id="KW-1185">Reference proteome</keyword>
<evidence type="ECO:0000313" key="4">
    <source>
        <dbReference type="EMBL" id="MDN4519365.1"/>
    </source>
</evidence>
<dbReference type="Proteomes" id="UP001172687">
    <property type="component" value="Unassembled WGS sequence"/>
</dbReference>
<evidence type="ECO:0000259" key="3">
    <source>
        <dbReference type="Pfam" id="PF14219"/>
    </source>
</evidence>